<dbReference type="InterPro" id="IPR025007">
    <property type="entry name" value="DUF3899"/>
</dbReference>
<keyword evidence="1" id="KW-0812">Transmembrane</keyword>
<dbReference type="Pfam" id="PF13038">
    <property type="entry name" value="DUF3899"/>
    <property type="match status" value="1"/>
</dbReference>
<evidence type="ECO:0000259" key="2">
    <source>
        <dbReference type="Pfam" id="PF13038"/>
    </source>
</evidence>
<evidence type="ECO:0000256" key="1">
    <source>
        <dbReference type="SAM" id="Phobius"/>
    </source>
</evidence>
<dbReference type="RefSeq" id="WP_301243373.1">
    <property type="nucleotide sequence ID" value="NZ_JAROCC010000006.1"/>
</dbReference>
<keyword evidence="1" id="KW-1133">Transmembrane helix</keyword>
<keyword evidence="4" id="KW-1185">Reference proteome</keyword>
<protein>
    <submittedName>
        <fullName evidence="3">DUF3899 domain-containing protein</fullName>
    </submittedName>
</protein>
<proteinExistence type="predicted"/>
<dbReference type="Proteomes" id="UP001175097">
    <property type="component" value="Unassembled WGS sequence"/>
</dbReference>
<feature type="transmembrane region" description="Helical" evidence="1">
    <location>
        <begin position="35"/>
        <end position="56"/>
    </location>
</feature>
<sequence>MKRISINVIVSQLLILLLLFILYRKLTLIDYINVSFNIGSTLLFIGLAVLVFQSGFFDFFSTSMKKVFYRKNVQEEIMTMRPPSEVITVKSSFFFRLGIPIILLMLVALLIYSI</sequence>
<accession>A0ABT8JRD7</accession>
<dbReference type="EMBL" id="JAROCC010000006">
    <property type="protein sequence ID" value="MDN4607721.1"/>
    <property type="molecule type" value="Genomic_DNA"/>
</dbReference>
<comment type="caution">
    <text evidence="3">The sequence shown here is derived from an EMBL/GenBank/DDBJ whole genome shotgun (WGS) entry which is preliminary data.</text>
</comment>
<evidence type="ECO:0000313" key="4">
    <source>
        <dbReference type="Proteomes" id="UP001175097"/>
    </source>
</evidence>
<organism evidence="3 4">
    <name type="scientific">Sporosarcina highlanderae</name>
    <dbReference type="NCBI Taxonomy" id="3035916"/>
    <lineage>
        <taxon>Bacteria</taxon>
        <taxon>Bacillati</taxon>
        <taxon>Bacillota</taxon>
        <taxon>Bacilli</taxon>
        <taxon>Bacillales</taxon>
        <taxon>Caryophanaceae</taxon>
        <taxon>Sporosarcina</taxon>
    </lineage>
</organism>
<name>A0ABT8JRD7_9BACL</name>
<reference evidence="3" key="1">
    <citation type="submission" date="2023-03" db="EMBL/GenBank/DDBJ databases">
        <title>MT1 and MT2 Draft Genomes of Novel Species.</title>
        <authorList>
            <person name="Venkateswaran K."/>
        </authorList>
    </citation>
    <scope>NUCLEOTIDE SEQUENCE</scope>
    <source>
        <strain evidence="3">F6_3S_P_2</strain>
    </source>
</reference>
<keyword evidence="1" id="KW-0472">Membrane</keyword>
<evidence type="ECO:0000313" key="3">
    <source>
        <dbReference type="EMBL" id="MDN4607721.1"/>
    </source>
</evidence>
<feature type="domain" description="DUF3899" evidence="2">
    <location>
        <begin position="32"/>
        <end position="109"/>
    </location>
</feature>
<gene>
    <name evidence="3" type="ORF">P5G49_09485</name>
</gene>
<feature type="transmembrane region" description="Helical" evidence="1">
    <location>
        <begin position="93"/>
        <end position="112"/>
    </location>
</feature>
<feature type="transmembrane region" description="Helical" evidence="1">
    <location>
        <begin position="6"/>
        <end position="23"/>
    </location>
</feature>